<evidence type="ECO:0000313" key="2">
    <source>
        <dbReference type="EMBL" id="ESR43515.1"/>
    </source>
</evidence>
<dbReference type="AlphaFoldDB" id="V4SWT3"/>
<evidence type="ECO:0000256" key="1">
    <source>
        <dbReference type="SAM" id="MobiDB-lite"/>
    </source>
</evidence>
<protein>
    <submittedName>
        <fullName evidence="2">Uncharacterized protein</fullName>
    </submittedName>
</protein>
<dbReference type="InParanoid" id="V4SWT3"/>
<reference evidence="2 3" key="1">
    <citation type="submission" date="2013-10" db="EMBL/GenBank/DDBJ databases">
        <authorList>
            <consortium name="International Citrus Genome Consortium"/>
            <person name="Jenkins J."/>
            <person name="Schmutz J."/>
            <person name="Prochnik S."/>
            <person name="Rokhsar D."/>
            <person name="Gmitter F."/>
            <person name="Ollitrault P."/>
            <person name="Machado M."/>
            <person name="Talon M."/>
            <person name="Wincker P."/>
            <person name="Jaillon O."/>
            <person name="Morgante M."/>
        </authorList>
    </citation>
    <scope>NUCLEOTIDE SEQUENCE</scope>
    <source>
        <strain evidence="3">cv. Clemenules</strain>
    </source>
</reference>
<dbReference type="KEGG" id="cic:CICLE_v10013302mg"/>
<evidence type="ECO:0000313" key="3">
    <source>
        <dbReference type="Proteomes" id="UP000030687"/>
    </source>
</evidence>
<dbReference type="Gramene" id="ESR43515">
    <property type="protein sequence ID" value="ESR43515"/>
    <property type="gene ID" value="CICLE_v10013302mg"/>
</dbReference>
<gene>
    <name evidence="2" type="ORF">CICLE_v10013302mg</name>
</gene>
<name>V4SWT3_CITCL</name>
<accession>V4SWT3</accession>
<dbReference type="Proteomes" id="UP000030687">
    <property type="component" value="Unassembled WGS sequence"/>
</dbReference>
<keyword evidence="3" id="KW-1185">Reference proteome</keyword>
<organism evidence="2 3">
    <name type="scientific">Citrus clementina</name>
    <name type="common">Clementine</name>
    <name type="synonym">Citrus deliciosa x Citrus sinensis</name>
    <dbReference type="NCBI Taxonomy" id="85681"/>
    <lineage>
        <taxon>Eukaryota</taxon>
        <taxon>Viridiplantae</taxon>
        <taxon>Streptophyta</taxon>
        <taxon>Embryophyta</taxon>
        <taxon>Tracheophyta</taxon>
        <taxon>Spermatophyta</taxon>
        <taxon>Magnoliopsida</taxon>
        <taxon>eudicotyledons</taxon>
        <taxon>Gunneridae</taxon>
        <taxon>Pentapetalae</taxon>
        <taxon>rosids</taxon>
        <taxon>malvids</taxon>
        <taxon>Sapindales</taxon>
        <taxon>Rutaceae</taxon>
        <taxon>Aurantioideae</taxon>
        <taxon>Citrus</taxon>
    </lineage>
</organism>
<proteinExistence type="predicted"/>
<sequence length="44" mass="4922">MSPVQLLPPAKIKNDHLRTTAGGFNLDPMERDGKLLREESEMGK</sequence>
<feature type="region of interest" description="Disordered" evidence="1">
    <location>
        <begin position="18"/>
        <end position="44"/>
    </location>
</feature>
<feature type="compositionally biased region" description="Basic and acidic residues" evidence="1">
    <location>
        <begin position="28"/>
        <end position="44"/>
    </location>
</feature>
<dbReference type="EMBL" id="KI536861">
    <property type="protein sequence ID" value="ESR43515.1"/>
    <property type="molecule type" value="Genomic_DNA"/>
</dbReference>